<dbReference type="Proteomes" id="UP000824073">
    <property type="component" value="Unassembled WGS sequence"/>
</dbReference>
<comment type="caution">
    <text evidence="1">The sequence shown here is derived from an EMBL/GenBank/DDBJ whole genome shotgun (WGS) entry which is preliminary data.</text>
</comment>
<evidence type="ECO:0000313" key="1">
    <source>
        <dbReference type="EMBL" id="HIU43741.1"/>
    </source>
</evidence>
<proteinExistence type="predicted"/>
<name>A0A9D1IVX3_9CLOT</name>
<evidence type="ECO:0000313" key="2">
    <source>
        <dbReference type="Proteomes" id="UP000824073"/>
    </source>
</evidence>
<dbReference type="AlphaFoldDB" id="A0A9D1IVX3"/>
<dbReference type="EMBL" id="DVMR01000046">
    <property type="protein sequence ID" value="HIU43741.1"/>
    <property type="molecule type" value="Genomic_DNA"/>
</dbReference>
<reference evidence="1" key="2">
    <citation type="journal article" date="2021" name="PeerJ">
        <title>Extensive microbial diversity within the chicken gut microbiome revealed by metagenomics and culture.</title>
        <authorList>
            <person name="Gilroy R."/>
            <person name="Ravi A."/>
            <person name="Getino M."/>
            <person name="Pursley I."/>
            <person name="Horton D.L."/>
            <person name="Alikhan N.F."/>
            <person name="Baker D."/>
            <person name="Gharbi K."/>
            <person name="Hall N."/>
            <person name="Watson M."/>
            <person name="Adriaenssens E.M."/>
            <person name="Foster-Nyarko E."/>
            <person name="Jarju S."/>
            <person name="Secka A."/>
            <person name="Antonio M."/>
            <person name="Oren A."/>
            <person name="Chaudhuri R.R."/>
            <person name="La Ragione R."/>
            <person name="Hildebrand F."/>
            <person name="Pallen M.J."/>
        </authorList>
    </citation>
    <scope>NUCLEOTIDE SEQUENCE</scope>
    <source>
        <strain evidence="1">CHK191-8634</strain>
    </source>
</reference>
<organism evidence="1 2">
    <name type="scientific">Candidatus Ventrousia excrementavium</name>
    <dbReference type="NCBI Taxonomy" id="2840961"/>
    <lineage>
        <taxon>Bacteria</taxon>
        <taxon>Bacillati</taxon>
        <taxon>Bacillota</taxon>
        <taxon>Clostridia</taxon>
        <taxon>Eubacteriales</taxon>
        <taxon>Clostridiaceae</taxon>
        <taxon>Clostridiaceae incertae sedis</taxon>
        <taxon>Candidatus Ventrousia</taxon>
    </lineage>
</organism>
<reference evidence="1" key="1">
    <citation type="submission" date="2020-10" db="EMBL/GenBank/DDBJ databases">
        <authorList>
            <person name="Gilroy R."/>
        </authorList>
    </citation>
    <scope>NUCLEOTIDE SEQUENCE</scope>
    <source>
        <strain evidence="1">CHK191-8634</strain>
    </source>
</reference>
<sequence length="229" mass="25797">MARTFYTAVGHFRRRNDGHGNIYPVVFVNRQEHLLDPQEMAVWTILNWRLLDAGQLEEKYLPMARELQLTEYRTFENCLHRLEVRGLIASGTSDTDIDALYNLLCGLYIVPVSESLPLRIVAFLKMLFQGVPFSKAKHLFTRVPLSAQEAQILGLSKQALLSTAELIKCVDLGVTDLSTGNKIMDALYDDDYTTSDNIVYAMQSASCSTSVTMAVANLLLSKKIIFERV</sequence>
<protein>
    <submittedName>
        <fullName evidence="1">Uncharacterized protein</fullName>
    </submittedName>
</protein>
<accession>A0A9D1IVX3</accession>
<gene>
    <name evidence="1" type="ORF">IAB67_05525</name>
</gene>